<accession>A0A0E9PYZ4</accession>
<organism evidence="1">
    <name type="scientific">Anguilla anguilla</name>
    <name type="common">European freshwater eel</name>
    <name type="synonym">Muraena anguilla</name>
    <dbReference type="NCBI Taxonomy" id="7936"/>
    <lineage>
        <taxon>Eukaryota</taxon>
        <taxon>Metazoa</taxon>
        <taxon>Chordata</taxon>
        <taxon>Craniata</taxon>
        <taxon>Vertebrata</taxon>
        <taxon>Euteleostomi</taxon>
        <taxon>Actinopterygii</taxon>
        <taxon>Neopterygii</taxon>
        <taxon>Teleostei</taxon>
        <taxon>Anguilliformes</taxon>
        <taxon>Anguillidae</taxon>
        <taxon>Anguilla</taxon>
    </lineage>
</organism>
<dbReference type="EMBL" id="GBXM01098746">
    <property type="protein sequence ID" value="JAH09831.1"/>
    <property type="molecule type" value="Transcribed_RNA"/>
</dbReference>
<reference evidence="1" key="2">
    <citation type="journal article" date="2015" name="Fish Shellfish Immunol.">
        <title>Early steps in the European eel (Anguilla anguilla)-Vibrio vulnificus interaction in the gills: Role of the RtxA13 toxin.</title>
        <authorList>
            <person name="Callol A."/>
            <person name="Pajuelo D."/>
            <person name="Ebbesson L."/>
            <person name="Teles M."/>
            <person name="MacKenzie S."/>
            <person name="Amaro C."/>
        </authorList>
    </citation>
    <scope>NUCLEOTIDE SEQUENCE</scope>
</reference>
<evidence type="ECO:0000313" key="1">
    <source>
        <dbReference type="EMBL" id="JAH09831.1"/>
    </source>
</evidence>
<name>A0A0E9PYZ4_ANGAN</name>
<reference evidence="1" key="1">
    <citation type="submission" date="2014-11" db="EMBL/GenBank/DDBJ databases">
        <authorList>
            <person name="Amaro Gonzalez C."/>
        </authorList>
    </citation>
    <scope>NUCLEOTIDE SEQUENCE</scope>
</reference>
<sequence>MIQCSRIITSCCSNAVNSLFIDPT</sequence>
<protein>
    <submittedName>
        <fullName evidence="1">Uncharacterized protein</fullName>
    </submittedName>
</protein>
<dbReference type="AlphaFoldDB" id="A0A0E9PYZ4"/>
<proteinExistence type="predicted"/>